<dbReference type="InterPro" id="IPR003489">
    <property type="entry name" value="RHF/RaiA"/>
</dbReference>
<dbReference type="Gene3D" id="3.30.505.50">
    <property type="entry name" value="Sigma 54 modulation/S30EA ribosomal protein, C-terminal domain"/>
    <property type="match status" value="1"/>
</dbReference>
<dbReference type="Gene3D" id="3.30.160.100">
    <property type="entry name" value="Ribosome hibernation promotion factor-like"/>
    <property type="match status" value="1"/>
</dbReference>
<comment type="subcellular location">
    <subcellularLocation>
        <location evidence="2">Cytoplasm</location>
    </subcellularLocation>
</comment>
<dbReference type="NCBIfam" id="TIGR00741">
    <property type="entry name" value="yfiA"/>
    <property type="match status" value="1"/>
</dbReference>
<proteinExistence type="inferred from homology"/>
<comment type="caution">
    <text evidence="5">The sequence shown here is derived from an EMBL/GenBank/DDBJ whole genome shotgun (WGS) entry which is preliminary data.</text>
</comment>
<keyword evidence="1 2" id="KW-0810">Translation regulation</keyword>
<evidence type="ECO:0000256" key="3">
    <source>
        <dbReference type="SAM" id="MobiDB-lite"/>
    </source>
</evidence>
<evidence type="ECO:0000313" key="6">
    <source>
        <dbReference type="Proteomes" id="UP001500653"/>
    </source>
</evidence>
<dbReference type="Pfam" id="PF02482">
    <property type="entry name" value="Ribosomal_S30AE"/>
    <property type="match status" value="1"/>
</dbReference>
<feature type="domain" description="Sigma 54 modulation/S30EA ribosomal protein C-terminal" evidence="4">
    <location>
        <begin position="186"/>
        <end position="240"/>
    </location>
</feature>
<evidence type="ECO:0000313" key="5">
    <source>
        <dbReference type="EMBL" id="GAA1234169.1"/>
    </source>
</evidence>
<accession>A0ABP4GQD9</accession>
<dbReference type="Pfam" id="PF16321">
    <property type="entry name" value="Ribosom_S30AE_C"/>
    <property type="match status" value="1"/>
</dbReference>
<keyword evidence="2" id="KW-0963">Cytoplasm</keyword>
<sequence length="244" mass="27096">MDIVVKGRNVEVPEHYRQHVSEKLDRLERYDRKVIRYEVELFHERNRRQSKNCQRVEITGRGKGSAMRAEASAGDFYAALDAAVSKLENRMRRAHDRRKVHYGRRVPESVAEATAGGSDGRSGGSATAVMEAPAESGDMMNGVAMSSAADTVSADGAIRLPSQRLDDGFDDTESVDRGDTGDEYEPGRIVREKQHSAKPITVDEALSEMELVGHDFYLFNDADAGKPSVVYRRKGFDYGVIRLG</sequence>
<dbReference type="HAMAP" id="MF_00839">
    <property type="entry name" value="HPF"/>
    <property type="match status" value="1"/>
</dbReference>
<comment type="subunit">
    <text evidence="2">Interacts with 100S ribosomes.</text>
</comment>
<dbReference type="InterPro" id="IPR032528">
    <property type="entry name" value="Ribosom_S30AE_C"/>
</dbReference>
<dbReference type="CDD" id="cd00552">
    <property type="entry name" value="RaiA"/>
    <property type="match status" value="1"/>
</dbReference>
<dbReference type="SUPFAM" id="SSF69754">
    <property type="entry name" value="Ribosome binding protein Y (YfiA homologue)"/>
    <property type="match status" value="1"/>
</dbReference>
<dbReference type="EMBL" id="BAAALN010000005">
    <property type="protein sequence ID" value="GAA1234169.1"/>
    <property type="molecule type" value="Genomic_DNA"/>
</dbReference>
<evidence type="ECO:0000256" key="2">
    <source>
        <dbReference type="HAMAP-Rule" id="MF_00839"/>
    </source>
</evidence>
<organism evidence="5 6">
    <name type="scientific">Prauserella halophila</name>
    <dbReference type="NCBI Taxonomy" id="185641"/>
    <lineage>
        <taxon>Bacteria</taxon>
        <taxon>Bacillati</taxon>
        <taxon>Actinomycetota</taxon>
        <taxon>Actinomycetes</taxon>
        <taxon>Pseudonocardiales</taxon>
        <taxon>Pseudonocardiaceae</taxon>
        <taxon>Prauserella</taxon>
    </lineage>
</organism>
<dbReference type="InterPro" id="IPR050574">
    <property type="entry name" value="HPF/YfiA_ribosome-assoc"/>
</dbReference>
<evidence type="ECO:0000259" key="4">
    <source>
        <dbReference type="Pfam" id="PF16321"/>
    </source>
</evidence>
<protein>
    <recommendedName>
        <fullName evidence="2">Ribosome hibernation promoting factor</fullName>
        <shortName evidence="2">HPF</shortName>
    </recommendedName>
</protein>
<feature type="region of interest" description="Disordered" evidence="3">
    <location>
        <begin position="93"/>
        <end position="128"/>
    </location>
</feature>
<dbReference type="InterPro" id="IPR034694">
    <property type="entry name" value="HPF_long/plastid"/>
</dbReference>
<dbReference type="InterPro" id="IPR038416">
    <property type="entry name" value="Ribosom_S30AE_C_sf"/>
</dbReference>
<evidence type="ECO:0000256" key="1">
    <source>
        <dbReference type="ARBA" id="ARBA00022845"/>
    </source>
</evidence>
<comment type="similarity">
    <text evidence="2">Belongs to the HPF/YfiA ribosome-associated protein family. Long HPF subfamily.</text>
</comment>
<dbReference type="PANTHER" id="PTHR33231">
    <property type="entry name" value="30S RIBOSOMAL PROTEIN"/>
    <property type="match status" value="1"/>
</dbReference>
<dbReference type="PANTHER" id="PTHR33231:SF1">
    <property type="entry name" value="30S RIBOSOMAL PROTEIN"/>
    <property type="match status" value="1"/>
</dbReference>
<comment type="function">
    <text evidence="2">Required for dimerization of active 70S ribosomes into 100S ribosomes in stationary phase; 100S ribosomes are translationally inactive and sometimes present during exponential growth.</text>
</comment>
<keyword evidence="6" id="KW-1185">Reference proteome</keyword>
<dbReference type="RefSeq" id="WP_253863534.1">
    <property type="nucleotide sequence ID" value="NZ_BAAALN010000005.1"/>
</dbReference>
<name>A0ABP4GQD9_9PSEU</name>
<feature type="compositionally biased region" description="Basic residues" evidence="3">
    <location>
        <begin position="93"/>
        <end position="104"/>
    </location>
</feature>
<gene>
    <name evidence="5" type="primary">raiA</name>
    <name evidence="2" type="synonym">hpf</name>
    <name evidence="5" type="ORF">GCM10009676_17170</name>
</gene>
<dbReference type="InterPro" id="IPR036567">
    <property type="entry name" value="RHF-like"/>
</dbReference>
<feature type="region of interest" description="Disordered" evidence="3">
    <location>
        <begin position="160"/>
        <end position="185"/>
    </location>
</feature>
<feature type="compositionally biased region" description="Basic and acidic residues" evidence="3">
    <location>
        <begin position="174"/>
        <end position="185"/>
    </location>
</feature>
<reference evidence="6" key="1">
    <citation type="journal article" date="2019" name="Int. J. Syst. Evol. Microbiol.">
        <title>The Global Catalogue of Microorganisms (GCM) 10K type strain sequencing project: providing services to taxonomists for standard genome sequencing and annotation.</title>
        <authorList>
            <consortium name="The Broad Institute Genomics Platform"/>
            <consortium name="The Broad Institute Genome Sequencing Center for Infectious Disease"/>
            <person name="Wu L."/>
            <person name="Ma J."/>
        </authorList>
    </citation>
    <scope>NUCLEOTIDE SEQUENCE [LARGE SCALE GENOMIC DNA]</scope>
    <source>
        <strain evidence="6">JCM 13023</strain>
    </source>
</reference>
<dbReference type="Proteomes" id="UP001500653">
    <property type="component" value="Unassembled WGS sequence"/>
</dbReference>